<feature type="transmembrane region" description="Helical" evidence="6">
    <location>
        <begin position="323"/>
        <end position="344"/>
    </location>
</feature>
<dbReference type="InterPro" id="IPR052159">
    <property type="entry name" value="Competence_DNA_uptake"/>
</dbReference>
<name>A0ABM8EL83_9BACT</name>
<dbReference type="SMART" id="SM00849">
    <property type="entry name" value="Lactamase_B"/>
    <property type="match status" value="1"/>
</dbReference>
<dbReference type="InterPro" id="IPR004477">
    <property type="entry name" value="ComEC_N"/>
</dbReference>
<evidence type="ECO:0000256" key="4">
    <source>
        <dbReference type="ARBA" id="ARBA00022989"/>
    </source>
</evidence>
<evidence type="ECO:0000313" key="9">
    <source>
        <dbReference type="Proteomes" id="UP001317705"/>
    </source>
</evidence>
<keyword evidence="9" id="KW-1185">Reference proteome</keyword>
<accession>A0ABM8EL83</accession>
<feature type="transmembrane region" description="Helical" evidence="6">
    <location>
        <begin position="186"/>
        <end position="204"/>
    </location>
</feature>
<feature type="domain" description="Metallo-beta-lactamase" evidence="7">
    <location>
        <begin position="441"/>
        <end position="647"/>
    </location>
</feature>
<dbReference type="PANTHER" id="PTHR30619:SF1">
    <property type="entry name" value="RECOMBINATION PROTEIN 2"/>
    <property type="match status" value="1"/>
</dbReference>
<dbReference type="NCBIfam" id="TIGR00361">
    <property type="entry name" value="ComEC_Rec2"/>
    <property type="match status" value="1"/>
</dbReference>
<feature type="transmembrane region" description="Helical" evidence="6">
    <location>
        <begin position="151"/>
        <end position="174"/>
    </location>
</feature>
<dbReference type="InterPro" id="IPR001279">
    <property type="entry name" value="Metallo-B-lactamas"/>
</dbReference>
<keyword evidence="3 6" id="KW-0812">Transmembrane</keyword>
<dbReference type="NCBIfam" id="TIGR00360">
    <property type="entry name" value="ComEC_N-term"/>
    <property type="match status" value="1"/>
</dbReference>
<dbReference type="InterPro" id="IPR004797">
    <property type="entry name" value="Competence_ComEC/Rec2"/>
</dbReference>
<reference evidence="8 9" key="1">
    <citation type="submission" date="2022-12" db="EMBL/GenBank/DDBJ databases">
        <title>Polyphasic characterization of Geotalea uranireducens NIT-SL11 newly isolated from a complex of sewage sludge and microbially reduced graphene oxide.</title>
        <authorList>
            <person name="Xie L."/>
            <person name="Yoshida N."/>
            <person name="Meng L."/>
        </authorList>
    </citation>
    <scope>NUCLEOTIDE SEQUENCE [LARGE SCALE GENOMIC DNA]</scope>
    <source>
        <strain evidence="8 9">NIT-SL11</strain>
    </source>
</reference>
<feature type="transmembrane region" description="Helical" evidence="6">
    <location>
        <begin position="407"/>
        <end position="424"/>
    </location>
</feature>
<evidence type="ECO:0000259" key="7">
    <source>
        <dbReference type="SMART" id="SM00849"/>
    </source>
</evidence>
<dbReference type="EMBL" id="AP027151">
    <property type="protein sequence ID" value="BDV43316.1"/>
    <property type="molecule type" value="Genomic_DNA"/>
</dbReference>
<dbReference type="SUPFAM" id="SSF56281">
    <property type="entry name" value="Metallo-hydrolase/oxidoreductase"/>
    <property type="match status" value="1"/>
</dbReference>
<dbReference type="Pfam" id="PF03772">
    <property type="entry name" value="Competence"/>
    <property type="match status" value="1"/>
</dbReference>
<feature type="transmembrane region" description="Helical" evidence="6">
    <location>
        <begin position="234"/>
        <end position="253"/>
    </location>
</feature>
<dbReference type="PANTHER" id="PTHR30619">
    <property type="entry name" value="DNA INTERNALIZATION/COMPETENCE PROTEIN COMEC/REC2"/>
    <property type="match status" value="1"/>
</dbReference>
<keyword evidence="5 6" id="KW-0472">Membrane</keyword>
<evidence type="ECO:0000256" key="6">
    <source>
        <dbReference type="SAM" id="Phobius"/>
    </source>
</evidence>
<keyword evidence="4 6" id="KW-1133">Transmembrane helix</keyword>
<feature type="transmembrane region" description="Helical" evidence="6">
    <location>
        <begin position="351"/>
        <end position="370"/>
    </location>
</feature>
<dbReference type="Gene3D" id="3.60.15.10">
    <property type="entry name" value="Ribonuclease Z/Hydroxyacylglutathione hydrolase-like"/>
    <property type="match status" value="1"/>
</dbReference>
<evidence type="ECO:0000256" key="2">
    <source>
        <dbReference type="ARBA" id="ARBA00022475"/>
    </source>
</evidence>
<evidence type="ECO:0000256" key="3">
    <source>
        <dbReference type="ARBA" id="ARBA00022692"/>
    </source>
</evidence>
<sequence>MLDGRGETLQLKVERLVSAGSVRKVSGDVLLKVAEGSGGFLTGDRVRFVARLKIPEVYGLPGEFDYPRYLAYRGISATAFLPRAAEVVLIRQAVAYPVQRFFDRTAQRLGKYIGECYPEEGRILRALLVGDRGGIPEETKEAYSLAGVSHILSISGFHVGVIALTVYGILFRLLVRCRWLACRLNLRRVALLATLPPVVFYLFVSGAAPATVRSVIMIVVCTVALFLERENDPLNSLVIAAFFILIWTPQLLFDISFQLSFIALWGILVLTPLLLTPFHGIDNRFLKGSLTVLMSSLAATVVTLLPVIYLFHRASLAGIISNFIVVPLLGYGAVVAGFAALVLIPLAPVMAYPFLVCAAWTVRAADYAVVTLSRIPVLPFHTVSPESLILFVVLLFAITFVNGRFRVVLGLLGAAGLVLLNWPLPAATAGALRITFLSVGQGEATLVTFPDGKHMLIDGGGTPRGDGNDVGKRFLAPALWRMGVTKLDYLVATHDHPDHIGGLGYVAAVFPVGEFWETGAPSESEQYQALKGILRQKRVPVRSITSECRPLTIGGCLIEPLAPLPGDNEGAERDKNNSSMVFRLTYGKSATLFTGDIGADTEERLLAVPEKLCCSVLKVAHHGSRHSTSPAFLAAAAPQVALISAGRGNSFGLPAGETLARLWQRRIEVYRTDLDQTIRIESDGCREVVKSFADGHFH</sequence>
<dbReference type="InterPro" id="IPR035681">
    <property type="entry name" value="ComA-like_MBL"/>
</dbReference>
<dbReference type="Pfam" id="PF13567">
    <property type="entry name" value="DUF4131"/>
    <property type="match status" value="1"/>
</dbReference>
<protein>
    <submittedName>
        <fullName evidence="8">DNA internalization-related competence protein ComEC/Rec2</fullName>
    </submittedName>
</protein>
<evidence type="ECO:0000256" key="1">
    <source>
        <dbReference type="ARBA" id="ARBA00004651"/>
    </source>
</evidence>
<dbReference type="InterPro" id="IPR036866">
    <property type="entry name" value="RibonucZ/Hydroxyglut_hydro"/>
</dbReference>
<proteinExistence type="predicted"/>
<feature type="transmembrane region" description="Helical" evidence="6">
    <location>
        <begin position="210"/>
        <end position="227"/>
    </location>
</feature>
<feature type="transmembrane region" description="Helical" evidence="6">
    <location>
        <begin position="259"/>
        <end position="278"/>
    </location>
</feature>
<dbReference type="Pfam" id="PF00753">
    <property type="entry name" value="Lactamase_B"/>
    <property type="match status" value="1"/>
</dbReference>
<keyword evidence="2" id="KW-1003">Cell membrane</keyword>
<evidence type="ECO:0000313" key="8">
    <source>
        <dbReference type="EMBL" id="BDV43316.1"/>
    </source>
</evidence>
<dbReference type="CDD" id="cd07731">
    <property type="entry name" value="ComA-like_MBL-fold"/>
    <property type="match status" value="1"/>
</dbReference>
<feature type="transmembrane region" description="Helical" evidence="6">
    <location>
        <begin position="290"/>
        <end position="311"/>
    </location>
</feature>
<dbReference type="Proteomes" id="UP001317705">
    <property type="component" value="Chromosome"/>
</dbReference>
<organism evidence="8 9">
    <name type="scientific">Geotalea uraniireducens</name>
    <dbReference type="NCBI Taxonomy" id="351604"/>
    <lineage>
        <taxon>Bacteria</taxon>
        <taxon>Pseudomonadati</taxon>
        <taxon>Thermodesulfobacteriota</taxon>
        <taxon>Desulfuromonadia</taxon>
        <taxon>Geobacterales</taxon>
        <taxon>Geobacteraceae</taxon>
        <taxon>Geotalea</taxon>
    </lineage>
</organism>
<evidence type="ECO:0000256" key="5">
    <source>
        <dbReference type="ARBA" id="ARBA00023136"/>
    </source>
</evidence>
<dbReference type="InterPro" id="IPR025405">
    <property type="entry name" value="DUF4131"/>
</dbReference>
<feature type="transmembrane region" description="Helical" evidence="6">
    <location>
        <begin position="382"/>
        <end position="400"/>
    </location>
</feature>
<comment type="subcellular location">
    <subcellularLocation>
        <location evidence="1">Cell membrane</location>
        <topology evidence="1">Multi-pass membrane protein</topology>
    </subcellularLocation>
</comment>
<gene>
    <name evidence="8" type="ORF">GURASL_22390</name>
</gene>